<evidence type="ECO:0000259" key="8">
    <source>
        <dbReference type="Pfam" id="PF21694"/>
    </source>
</evidence>
<gene>
    <name evidence="9" type="primary">holA</name>
    <name evidence="9" type="ORF">C1I92_26305</name>
</gene>
<comment type="catalytic activity">
    <reaction evidence="7">
        <text>DNA(n) + a 2'-deoxyribonucleoside 5'-triphosphate = DNA(n+1) + diphosphate</text>
        <dbReference type="Rhea" id="RHEA:22508"/>
        <dbReference type="Rhea" id="RHEA-COMP:17339"/>
        <dbReference type="Rhea" id="RHEA-COMP:17340"/>
        <dbReference type="ChEBI" id="CHEBI:33019"/>
        <dbReference type="ChEBI" id="CHEBI:61560"/>
        <dbReference type="ChEBI" id="CHEBI:173112"/>
        <dbReference type="EC" id="2.7.7.7"/>
    </reaction>
</comment>
<dbReference type="PANTHER" id="PTHR34388:SF1">
    <property type="entry name" value="DNA POLYMERASE III SUBUNIT DELTA"/>
    <property type="match status" value="1"/>
</dbReference>
<comment type="caution">
    <text evidence="9">The sequence shown here is derived from an EMBL/GenBank/DDBJ whole genome shotgun (WGS) entry which is preliminary data.</text>
</comment>
<dbReference type="Gene3D" id="1.20.272.10">
    <property type="match status" value="1"/>
</dbReference>
<dbReference type="InterPro" id="IPR008921">
    <property type="entry name" value="DNA_pol3_clamp-load_cplx_C"/>
</dbReference>
<sequence length="325" mass="33629">MAALSTDPLVPVTLVFGPETLLAERAAGAVVRAARAADPDADVSQVAGSGLTAGSLAEHVSPSLFATRRVLLVNDVQDVAESVGDALVGYVTTPIEEIHVVLLHPGGIKGKKLLTALRKAGVHEVPAERLTRPDDQVSFVRAEVRRNGGRIDEAAARQLVESVGGDLRGLASAAGQLAVDAPDGQVTGQVVAMYFEGRAEVKGWVVADRAVEGRTGEAVEQLRWAIETGTDPVLVTGALATSLRSLARLAGAPRGMRDADVARDLGIPPWKVRVLRGQLRGWSPAGLARAIRAVADADLAVKGGGNDSALALTTALVAIGTARTI</sequence>
<dbReference type="SUPFAM" id="SSF52540">
    <property type="entry name" value="P-loop containing nucleoside triphosphate hydrolases"/>
    <property type="match status" value="1"/>
</dbReference>
<accession>A0A2W2CJJ9</accession>
<keyword evidence="5" id="KW-0239">DNA-directed DNA polymerase</keyword>
<dbReference type="InterPro" id="IPR048466">
    <property type="entry name" value="DNA_pol3_delta-like_C"/>
</dbReference>
<dbReference type="AlphaFoldDB" id="A0A2W2CJJ9"/>
<comment type="similarity">
    <text evidence="6">Belongs to the DNA polymerase HolA subunit family.</text>
</comment>
<dbReference type="SUPFAM" id="SSF48019">
    <property type="entry name" value="post-AAA+ oligomerization domain-like"/>
    <property type="match status" value="1"/>
</dbReference>
<dbReference type="InterPro" id="IPR027417">
    <property type="entry name" value="P-loop_NTPase"/>
</dbReference>
<proteinExistence type="inferred from homology"/>
<dbReference type="InterPro" id="IPR005790">
    <property type="entry name" value="DNA_polIII_delta"/>
</dbReference>
<dbReference type="GO" id="GO:0003887">
    <property type="term" value="F:DNA-directed DNA polymerase activity"/>
    <property type="evidence" value="ECO:0007669"/>
    <property type="project" value="UniProtKB-KW"/>
</dbReference>
<evidence type="ECO:0000256" key="5">
    <source>
        <dbReference type="ARBA" id="ARBA00022932"/>
    </source>
</evidence>
<dbReference type="GO" id="GO:0009360">
    <property type="term" value="C:DNA polymerase III complex"/>
    <property type="evidence" value="ECO:0007669"/>
    <property type="project" value="TreeGrafter"/>
</dbReference>
<evidence type="ECO:0000313" key="9">
    <source>
        <dbReference type="EMBL" id="PZF80413.1"/>
    </source>
</evidence>
<protein>
    <recommendedName>
        <fullName evidence="1">DNA-directed DNA polymerase</fullName>
        <ecNumber evidence="1">2.7.7.7</ecNumber>
    </recommendedName>
</protein>
<dbReference type="Pfam" id="PF21694">
    <property type="entry name" value="DNA_pol3_delta_C"/>
    <property type="match status" value="1"/>
</dbReference>
<evidence type="ECO:0000256" key="7">
    <source>
        <dbReference type="ARBA" id="ARBA00049244"/>
    </source>
</evidence>
<evidence type="ECO:0000313" key="10">
    <source>
        <dbReference type="Proteomes" id="UP000248764"/>
    </source>
</evidence>
<keyword evidence="2" id="KW-0808">Transferase</keyword>
<evidence type="ECO:0000256" key="3">
    <source>
        <dbReference type="ARBA" id="ARBA00022695"/>
    </source>
</evidence>
<evidence type="ECO:0000256" key="4">
    <source>
        <dbReference type="ARBA" id="ARBA00022705"/>
    </source>
</evidence>
<dbReference type="GO" id="GO:0006261">
    <property type="term" value="P:DNA-templated DNA replication"/>
    <property type="evidence" value="ECO:0007669"/>
    <property type="project" value="TreeGrafter"/>
</dbReference>
<feature type="domain" description="DNA polymerase III delta subunit-like C-terminal" evidence="8">
    <location>
        <begin position="207"/>
        <end position="317"/>
    </location>
</feature>
<evidence type="ECO:0000256" key="6">
    <source>
        <dbReference type="ARBA" id="ARBA00034754"/>
    </source>
</evidence>
<keyword evidence="4" id="KW-0235">DNA replication</keyword>
<evidence type="ECO:0000256" key="1">
    <source>
        <dbReference type="ARBA" id="ARBA00012417"/>
    </source>
</evidence>
<dbReference type="GO" id="GO:0003677">
    <property type="term" value="F:DNA binding"/>
    <property type="evidence" value="ECO:0007669"/>
    <property type="project" value="InterPro"/>
</dbReference>
<name>A0A2W2CJJ9_9ACTN</name>
<keyword evidence="10" id="KW-1185">Reference proteome</keyword>
<dbReference type="NCBIfam" id="TIGR01128">
    <property type="entry name" value="holA"/>
    <property type="match status" value="1"/>
</dbReference>
<dbReference type="EMBL" id="POTW01000089">
    <property type="protein sequence ID" value="PZF80413.1"/>
    <property type="molecule type" value="Genomic_DNA"/>
</dbReference>
<dbReference type="EC" id="2.7.7.7" evidence="1"/>
<dbReference type="PANTHER" id="PTHR34388">
    <property type="entry name" value="DNA POLYMERASE III SUBUNIT DELTA"/>
    <property type="match status" value="1"/>
</dbReference>
<keyword evidence="3" id="KW-0548">Nucleotidyltransferase</keyword>
<organism evidence="9 10">
    <name type="scientific">Jiangella anatolica</name>
    <dbReference type="NCBI Taxonomy" id="2670374"/>
    <lineage>
        <taxon>Bacteria</taxon>
        <taxon>Bacillati</taxon>
        <taxon>Actinomycetota</taxon>
        <taxon>Actinomycetes</taxon>
        <taxon>Jiangellales</taxon>
        <taxon>Jiangellaceae</taxon>
        <taxon>Jiangella</taxon>
    </lineage>
</organism>
<dbReference type="Gene3D" id="3.40.50.300">
    <property type="entry name" value="P-loop containing nucleotide triphosphate hydrolases"/>
    <property type="match status" value="1"/>
</dbReference>
<evidence type="ECO:0000256" key="2">
    <source>
        <dbReference type="ARBA" id="ARBA00022679"/>
    </source>
</evidence>
<dbReference type="Proteomes" id="UP000248764">
    <property type="component" value="Unassembled WGS sequence"/>
</dbReference>
<reference evidence="9 10" key="1">
    <citation type="submission" date="2018-01" db="EMBL/GenBank/DDBJ databases">
        <title>Draft genome sequence of Jiangella sp. GTF31.</title>
        <authorList>
            <person name="Sahin N."/>
            <person name="Ay H."/>
            <person name="Saygin H."/>
        </authorList>
    </citation>
    <scope>NUCLEOTIDE SEQUENCE [LARGE SCALE GENOMIC DNA]</scope>
    <source>
        <strain evidence="9 10">GTF31</strain>
    </source>
</reference>